<sequence length="80" mass="9518">MNNPTYCSIFKTEFQDLVEVKKALGFSYDAEAASFQRIDMFFVQNHLTVKMISWELCDEWCKKRSYENELYPLLCSQQIC</sequence>
<accession>A0A6P1TL30</accession>
<reference evidence="1 2" key="1">
    <citation type="submission" date="2020-01" db="EMBL/GenBank/DDBJ databases">
        <title>Genome analysis of Anaerocolumna sp. CBA3638.</title>
        <authorList>
            <person name="Kim J."/>
            <person name="Roh S.W."/>
        </authorList>
    </citation>
    <scope>NUCLEOTIDE SEQUENCE [LARGE SCALE GENOMIC DNA]</scope>
    <source>
        <strain evidence="1 2">CBA3638</strain>
    </source>
</reference>
<dbReference type="KEGG" id="anr:Ana3638_08625"/>
<evidence type="ECO:0000313" key="1">
    <source>
        <dbReference type="EMBL" id="QHQ60822.1"/>
    </source>
</evidence>
<organism evidence="1 2">
    <name type="scientific">Anaerocolumna sedimenticola</name>
    <dbReference type="NCBI Taxonomy" id="2696063"/>
    <lineage>
        <taxon>Bacteria</taxon>
        <taxon>Bacillati</taxon>
        <taxon>Bacillota</taxon>
        <taxon>Clostridia</taxon>
        <taxon>Lachnospirales</taxon>
        <taxon>Lachnospiraceae</taxon>
        <taxon>Anaerocolumna</taxon>
    </lineage>
</organism>
<name>A0A6P1TL30_9FIRM</name>
<keyword evidence="2" id="KW-1185">Reference proteome</keyword>
<gene>
    <name evidence="1" type="ORF">Ana3638_08625</name>
</gene>
<dbReference type="EMBL" id="CP048000">
    <property type="protein sequence ID" value="QHQ60822.1"/>
    <property type="molecule type" value="Genomic_DNA"/>
</dbReference>
<proteinExistence type="predicted"/>
<dbReference type="RefSeq" id="WP_161837652.1">
    <property type="nucleotide sequence ID" value="NZ_CP048000.1"/>
</dbReference>
<dbReference type="Proteomes" id="UP000464314">
    <property type="component" value="Chromosome"/>
</dbReference>
<dbReference type="AlphaFoldDB" id="A0A6P1TL30"/>
<evidence type="ECO:0000313" key="2">
    <source>
        <dbReference type="Proteomes" id="UP000464314"/>
    </source>
</evidence>
<protein>
    <submittedName>
        <fullName evidence="1">Uncharacterized protein</fullName>
    </submittedName>
</protein>